<dbReference type="SUPFAM" id="SSF82919">
    <property type="entry name" value="Zn-finger domain of Sec23/24"/>
    <property type="match status" value="1"/>
</dbReference>
<sequence>MYKMQMPEISFSFLSTQTCTNCQLPVTCAPVYVINDLSIICGRCKKYAKDHYRNYAYEALASTFIYPCKNWRNHCPVKLRWNDSLDHEQECNYVGCCSFCCSHPGAFFKGKRHIPQDESKLTIVPDNLLEDLECVNCRGYLNNVPVHIQTNGQNVCHRCIYANGAPPNTRRNYSYENFSQIFLFPCTNKERGCRERFQFGRQIWKHEAKCEYARVSRTSSYRLEPRSPIANQPRLNDQYAYQNEAMDINEEPITRPKERGVIKTHSGHYYGTITPAKALFAPPENNTEEDNTKKKLLKSLAKKQGRNILKNEIEMGRRYSESESLSTNESYSIKTSGNSTPDILESSKKPYYIPAADYNNDTLSRPDSRESGYQSHQKYLEEFGFDQNSKARESIQAQSQFPVLYPHQLSDGFDSIKRISRRESGRNLLINELKLKQDFIKRTHSIKNNEAGSLYKQCNTLEDIREVNNRLR</sequence>
<dbReference type="InterPro" id="IPR004162">
    <property type="entry name" value="SINA-like_animal"/>
</dbReference>
<reference evidence="2" key="1">
    <citation type="submission" date="2022-01" db="EMBL/GenBank/DDBJ databases">
        <authorList>
            <person name="King R."/>
        </authorList>
    </citation>
    <scope>NUCLEOTIDE SEQUENCE</scope>
</reference>
<dbReference type="GO" id="GO:0031624">
    <property type="term" value="F:ubiquitin conjugating enzyme binding"/>
    <property type="evidence" value="ECO:0007669"/>
    <property type="project" value="TreeGrafter"/>
</dbReference>
<dbReference type="PANTHER" id="PTHR45877:SF2">
    <property type="entry name" value="E3 UBIQUITIN-PROTEIN LIGASE SINA-RELATED"/>
    <property type="match status" value="1"/>
</dbReference>
<evidence type="ECO:0000313" key="2">
    <source>
        <dbReference type="EMBL" id="CAG9767119.1"/>
    </source>
</evidence>
<dbReference type="PANTHER" id="PTHR45877">
    <property type="entry name" value="E3 UBIQUITIN-PROTEIN LIGASE SIAH2"/>
    <property type="match status" value="1"/>
</dbReference>
<dbReference type="OrthoDB" id="6704469at2759"/>
<dbReference type="Proteomes" id="UP001152799">
    <property type="component" value="Chromosome 4"/>
</dbReference>
<dbReference type="GO" id="GO:0008270">
    <property type="term" value="F:zinc ion binding"/>
    <property type="evidence" value="ECO:0007669"/>
    <property type="project" value="InterPro"/>
</dbReference>
<gene>
    <name evidence="2" type="ORF">CEUTPL_LOCUS7686</name>
</gene>
<dbReference type="Gene3D" id="3.30.40.10">
    <property type="entry name" value="Zinc/RING finger domain, C3HC4 (zinc finger)"/>
    <property type="match status" value="2"/>
</dbReference>
<organism evidence="2 3">
    <name type="scientific">Ceutorhynchus assimilis</name>
    <name type="common">cabbage seed weevil</name>
    <dbReference type="NCBI Taxonomy" id="467358"/>
    <lineage>
        <taxon>Eukaryota</taxon>
        <taxon>Metazoa</taxon>
        <taxon>Ecdysozoa</taxon>
        <taxon>Arthropoda</taxon>
        <taxon>Hexapoda</taxon>
        <taxon>Insecta</taxon>
        <taxon>Pterygota</taxon>
        <taxon>Neoptera</taxon>
        <taxon>Endopterygota</taxon>
        <taxon>Coleoptera</taxon>
        <taxon>Polyphaga</taxon>
        <taxon>Cucujiformia</taxon>
        <taxon>Curculionidae</taxon>
        <taxon>Ceutorhynchinae</taxon>
        <taxon>Ceutorhynchus</taxon>
    </lineage>
</organism>
<evidence type="ECO:0000313" key="3">
    <source>
        <dbReference type="Proteomes" id="UP001152799"/>
    </source>
</evidence>
<accession>A0A9N9QEK2</accession>
<dbReference type="EMBL" id="OU892280">
    <property type="protein sequence ID" value="CAG9767119.1"/>
    <property type="molecule type" value="Genomic_DNA"/>
</dbReference>
<dbReference type="InterPro" id="IPR013083">
    <property type="entry name" value="Znf_RING/FYVE/PHD"/>
</dbReference>
<dbReference type="GO" id="GO:0006888">
    <property type="term" value="P:endoplasmic reticulum to Golgi vesicle-mediated transport"/>
    <property type="evidence" value="ECO:0007669"/>
    <property type="project" value="InterPro"/>
</dbReference>
<evidence type="ECO:0000256" key="1">
    <source>
        <dbReference type="SAM" id="MobiDB-lite"/>
    </source>
</evidence>
<dbReference type="AlphaFoldDB" id="A0A9N9QEK2"/>
<keyword evidence="3" id="KW-1185">Reference proteome</keyword>
<dbReference type="GO" id="GO:0061630">
    <property type="term" value="F:ubiquitin protein ligase activity"/>
    <property type="evidence" value="ECO:0007669"/>
    <property type="project" value="TreeGrafter"/>
</dbReference>
<dbReference type="InterPro" id="IPR036174">
    <property type="entry name" value="Znf_Sec23_Sec24_sf"/>
</dbReference>
<dbReference type="GO" id="GO:0030127">
    <property type="term" value="C:COPII vesicle coat"/>
    <property type="evidence" value="ECO:0007669"/>
    <property type="project" value="InterPro"/>
</dbReference>
<dbReference type="GO" id="GO:0006886">
    <property type="term" value="P:intracellular protein transport"/>
    <property type="evidence" value="ECO:0007669"/>
    <property type="project" value="InterPro"/>
</dbReference>
<dbReference type="GO" id="GO:0043161">
    <property type="term" value="P:proteasome-mediated ubiquitin-dependent protein catabolic process"/>
    <property type="evidence" value="ECO:0007669"/>
    <property type="project" value="TreeGrafter"/>
</dbReference>
<feature type="compositionally biased region" description="Polar residues" evidence="1">
    <location>
        <begin position="322"/>
        <end position="341"/>
    </location>
</feature>
<feature type="region of interest" description="Disordered" evidence="1">
    <location>
        <begin position="318"/>
        <end position="347"/>
    </location>
</feature>
<protein>
    <submittedName>
        <fullName evidence="2">Uncharacterized protein</fullName>
    </submittedName>
</protein>
<proteinExistence type="predicted"/>
<name>A0A9N9QEK2_9CUCU</name>